<dbReference type="PROSITE" id="PS00648">
    <property type="entry name" value="RIBONUCLEASE_P"/>
    <property type="match status" value="1"/>
</dbReference>
<dbReference type="Proteomes" id="UP000230971">
    <property type="component" value="Unassembled WGS sequence"/>
</dbReference>
<evidence type="ECO:0000313" key="10">
    <source>
        <dbReference type="Proteomes" id="UP000230971"/>
    </source>
</evidence>
<dbReference type="InterPro" id="IPR014721">
    <property type="entry name" value="Ribsml_uS5_D2-typ_fold_subgr"/>
</dbReference>
<protein>
    <recommendedName>
        <fullName evidence="7 8">Ribonuclease P protein component</fullName>
        <shortName evidence="7">RNase P protein</shortName>
        <shortName evidence="7">RNaseP protein</shortName>
        <ecNumber evidence="7 8">3.1.26.5</ecNumber>
    </recommendedName>
    <alternativeName>
        <fullName evidence="7">Protein C5</fullName>
    </alternativeName>
</protein>
<dbReference type="InterPro" id="IPR020568">
    <property type="entry name" value="Ribosomal_Su5_D2-typ_SF"/>
</dbReference>
<keyword evidence="3 7" id="KW-0540">Nuclease</keyword>
<evidence type="ECO:0000256" key="4">
    <source>
        <dbReference type="ARBA" id="ARBA00022759"/>
    </source>
</evidence>
<dbReference type="OrthoDB" id="196964at2"/>
<dbReference type="GO" id="GO:0004526">
    <property type="term" value="F:ribonuclease P activity"/>
    <property type="evidence" value="ECO:0007669"/>
    <property type="project" value="UniProtKB-UniRule"/>
</dbReference>
<dbReference type="PANTHER" id="PTHR33992:SF1">
    <property type="entry name" value="RIBONUCLEASE P PROTEIN COMPONENT"/>
    <property type="match status" value="1"/>
</dbReference>
<dbReference type="RefSeq" id="WP_062539927.1">
    <property type="nucleotide sequence ID" value="NZ_BBUN01000150.1"/>
</dbReference>
<evidence type="ECO:0000256" key="1">
    <source>
        <dbReference type="ARBA" id="ARBA00002663"/>
    </source>
</evidence>
<sequence>MLSAQNRMTRSTDFDATVKHGLRAAQPDLVVHALPGPQGAPPKVGLIISKSVGSAVQRHRVARRLRHVARSVLPELGSDHVVIRALPSSRDAVSARLERQLRAGLRRIRQLAGSRG</sequence>
<proteinExistence type="inferred from homology"/>
<evidence type="ECO:0000313" key="9">
    <source>
        <dbReference type="EMBL" id="PIB74041.1"/>
    </source>
</evidence>
<keyword evidence="5 7" id="KW-0378">Hydrolase</keyword>
<dbReference type="GO" id="GO:0030677">
    <property type="term" value="C:ribonuclease P complex"/>
    <property type="evidence" value="ECO:0007669"/>
    <property type="project" value="TreeGrafter"/>
</dbReference>
<keyword evidence="2 7" id="KW-0819">tRNA processing</keyword>
<comment type="caution">
    <text evidence="9">The sequence shown here is derived from an EMBL/GenBank/DDBJ whole genome shotgun (WGS) entry which is preliminary data.</text>
</comment>
<dbReference type="GO" id="GO:0000049">
    <property type="term" value="F:tRNA binding"/>
    <property type="evidence" value="ECO:0007669"/>
    <property type="project" value="UniProtKB-UniRule"/>
</dbReference>
<dbReference type="InterPro" id="IPR000100">
    <property type="entry name" value="RNase_P"/>
</dbReference>
<dbReference type="Pfam" id="PF00825">
    <property type="entry name" value="Ribonuclease_P"/>
    <property type="match status" value="1"/>
</dbReference>
<evidence type="ECO:0000256" key="5">
    <source>
        <dbReference type="ARBA" id="ARBA00022801"/>
    </source>
</evidence>
<evidence type="ECO:0000256" key="8">
    <source>
        <dbReference type="NCBIfam" id="TIGR00188"/>
    </source>
</evidence>
<gene>
    <name evidence="7" type="primary">rnpA</name>
    <name evidence="9" type="ORF">CQY23_22170</name>
</gene>
<dbReference type="EC" id="3.1.26.5" evidence="7 8"/>
<comment type="function">
    <text evidence="1 7">RNaseP catalyzes the removal of the 5'-leader sequence from pre-tRNA to produce the mature 5'-terminus. It can also cleave other RNA substrates such as 4.5S RNA. The protein component plays an auxiliary but essential role in vivo by binding to the 5'-leader sequence and broadening the substrate specificity of the ribozyme.</text>
</comment>
<keyword evidence="4 7" id="KW-0255">Endonuclease</keyword>
<dbReference type="AlphaFoldDB" id="A0A2G5P6P2"/>
<evidence type="ECO:0000256" key="2">
    <source>
        <dbReference type="ARBA" id="ARBA00022694"/>
    </source>
</evidence>
<name>A0A2G5P6P2_MYCCE</name>
<comment type="similarity">
    <text evidence="7">Belongs to the RnpA family.</text>
</comment>
<accession>A0A2G5P6P2</accession>
<dbReference type="SUPFAM" id="SSF54211">
    <property type="entry name" value="Ribosomal protein S5 domain 2-like"/>
    <property type="match status" value="1"/>
</dbReference>
<comment type="catalytic activity">
    <reaction evidence="7">
        <text>Endonucleolytic cleavage of RNA, removing 5'-extranucleotides from tRNA precursor.</text>
        <dbReference type="EC" id="3.1.26.5"/>
    </reaction>
</comment>
<dbReference type="GO" id="GO:0001682">
    <property type="term" value="P:tRNA 5'-leader removal"/>
    <property type="evidence" value="ECO:0007669"/>
    <property type="project" value="UniProtKB-UniRule"/>
</dbReference>
<dbReference type="Gene3D" id="3.30.230.10">
    <property type="match status" value="1"/>
</dbReference>
<dbReference type="EMBL" id="PDKV01000043">
    <property type="protein sequence ID" value="PIB74041.1"/>
    <property type="molecule type" value="Genomic_DNA"/>
</dbReference>
<dbReference type="PANTHER" id="PTHR33992">
    <property type="entry name" value="RIBONUCLEASE P PROTEIN COMPONENT"/>
    <property type="match status" value="1"/>
</dbReference>
<dbReference type="InterPro" id="IPR020539">
    <property type="entry name" value="RNase_P_CS"/>
</dbReference>
<evidence type="ECO:0000256" key="7">
    <source>
        <dbReference type="HAMAP-Rule" id="MF_00227"/>
    </source>
</evidence>
<keyword evidence="6 7" id="KW-0694">RNA-binding</keyword>
<organism evidence="9 10">
    <name type="scientific">Mycobacterium celatum</name>
    <dbReference type="NCBI Taxonomy" id="28045"/>
    <lineage>
        <taxon>Bacteria</taxon>
        <taxon>Bacillati</taxon>
        <taxon>Actinomycetota</taxon>
        <taxon>Actinomycetes</taxon>
        <taxon>Mycobacteriales</taxon>
        <taxon>Mycobacteriaceae</taxon>
        <taxon>Mycobacterium</taxon>
    </lineage>
</organism>
<dbReference type="NCBIfam" id="TIGR00188">
    <property type="entry name" value="rnpA"/>
    <property type="match status" value="1"/>
</dbReference>
<evidence type="ECO:0000256" key="6">
    <source>
        <dbReference type="ARBA" id="ARBA00022884"/>
    </source>
</evidence>
<reference evidence="9 10" key="1">
    <citation type="journal article" date="2017" name="Infect. Genet. Evol.">
        <title>The new phylogeny of the genus Mycobacterium: The old and the news.</title>
        <authorList>
            <person name="Tortoli E."/>
            <person name="Fedrizzi T."/>
            <person name="Meehan C.J."/>
            <person name="Trovato A."/>
            <person name="Grottola A."/>
            <person name="Giacobazzi E."/>
            <person name="Serpini G.F."/>
            <person name="Tagliazucchi S."/>
            <person name="Fabio A."/>
            <person name="Bettua C."/>
            <person name="Bertorelli R."/>
            <person name="Frascaro F."/>
            <person name="De Sanctis V."/>
            <person name="Pecorari M."/>
            <person name="Jousson O."/>
            <person name="Segata N."/>
            <person name="Cirillo D.M."/>
        </authorList>
    </citation>
    <scope>NUCLEOTIDE SEQUENCE [LARGE SCALE GENOMIC DNA]</scope>
    <source>
        <strain evidence="9 10">NCTC 12882</strain>
    </source>
</reference>
<dbReference type="HAMAP" id="MF_00227">
    <property type="entry name" value="RNase_P"/>
    <property type="match status" value="1"/>
</dbReference>
<dbReference type="GO" id="GO:0042781">
    <property type="term" value="F:3'-tRNA processing endoribonuclease activity"/>
    <property type="evidence" value="ECO:0007669"/>
    <property type="project" value="TreeGrafter"/>
</dbReference>
<comment type="subunit">
    <text evidence="7">Consists of a catalytic RNA component (M1 or rnpB) and a protein subunit.</text>
</comment>
<evidence type="ECO:0000256" key="3">
    <source>
        <dbReference type="ARBA" id="ARBA00022722"/>
    </source>
</evidence>